<name>A0ABQ4TE28_METOR</name>
<sequence length="71" mass="7578">MFGSKKADGVFAGRALGRNSDTGIFKTVTVPGLGKASTMDRGVFEKAVRSANAALRDVRVPEAKRPDGKRR</sequence>
<reference evidence="1" key="1">
    <citation type="journal article" date="2021" name="Front. Microbiol.">
        <title>Comprehensive Comparative Genomics and Phenotyping of Methylobacterium Species.</title>
        <authorList>
            <person name="Alessa O."/>
            <person name="Ogura Y."/>
            <person name="Fujitani Y."/>
            <person name="Takami H."/>
            <person name="Hayashi T."/>
            <person name="Sahin N."/>
            <person name="Tani A."/>
        </authorList>
    </citation>
    <scope>NUCLEOTIDE SEQUENCE</scope>
    <source>
        <strain evidence="1">NBRC 15689</strain>
    </source>
</reference>
<protein>
    <submittedName>
        <fullName evidence="1">Uncharacterized protein</fullName>
    </submittedName>
</protein>
<accession>A0ABQ4TE28</accession>
<proteinExistence type="predicted"/>
<reference evidence="1" key="2">
    <citation type="submission" date="2021-08" db="EMBL/GenBank/DDBJ databases">
        <authorList>
            <person name="Tani A."/>
            <person name="Ola A."/>
            <person name="Ogura Y."/>
            <person name="Katsura K."/>
            <person name="Hayashi T."/>
        </authorList>
    </citation>
    <scope>NUCLEOTIDE SEQUENCE</scope>
    <source>
        <strain evidence="1">NBRC 15689</strain>
    </source>
</reference>
<gene>
    <name evidence="1" type="ORF">LKMONMHP_4216</name>
</gene>
<dbReference type="Proteomes" id="UP001055156">
    <property type="component" value="Unassembled WGS sequence"/>
</dbReference>
<keyword evidence="2" id="KW-1185">Reference proteome</keyword>
<organism evidence="1 2">
    <name type="scientific">Methylobacterium organophilum</name>
    <dbReference type="NCBI Taxonomy" id="410"/>
    <lineage>
        <taxon>Bacteria</taxon>
        <taxon>Pseudomonadati</taxon>
        <taxon>Pseudomonadota</taxon>
        <taxon>Alphaproteobacteria</taxon>
        <taxon>Hyphomicrobiales</taxon>
        <taxon>Methylobacteriaceae</taxon>
        <taxon>Methylobacterium</taxon>
    </lineage>
</organism>
<comment type="caution">
    <text evidence="1">The sequence shown here is derived from an EMBL/GenBank/DDBJ whole genome shotgun (WGS) entry which is preliminary data.</text>
</comment>
<dbReference type="EMBL" id="BPQV01000015">
    <property type="protein sequence ID" value="GJE29336.1"/>
    <property type="molecule type" value="Genomic_DNA"/>
</dbReference>
<evidence type="ECO:0000313" key="2">
    <source>
        <dbReference type="Proteomes" id="UP001055156"/>
    </source>
</evidence>
<evidence type="ECO:0000313" key="1">
    <source>
        <dbReference type="EMBL" id="GJE29336.1"/>
    </source>
</evidence>